<gene>
    <name evidence="2" type="ORF">SAMN05444169_1294</name>
</gene>
<proteinExistence type="predicted"/>
<dbReference type="GO" id="GO:0005840">
    <property type="term" value="C:ribosome"/>
    <property type="evidence" value="ECO:0007669"/>
    <property type="project" value="UniProtKB-KW"/>
</dbReference>
<dbReference type="Gene3D" id="3.30.1330.230">
    <property type="match status" value="1"/>
</dbReference>
<accession>A0A1M5I595</accession>
<protein>
    <submittedName>
        <fullName evidence="2">Ribosomal protein S12 methylthiotransferase accessory factor</fullName>
    </submittedName>
</protein>
<dbReference type="OrthoDB" id="109999at2"/>
<keyword evidence="2" id="KW-0687">Ribonucleoprotein</keyword>
<organism evidence="2 3">
    <name type="scientific">Bradyrhizobium erythrophlei</name>
    <dbReference type="NCBI Taxonomy" id="1437360"/>
    <lineage>
        <taxon>Bacteria</taxon>
        <taxon>Pseudomonadati</taxon>
        <taxon>Pseudomonadota</taxon>
        <taxon>Alphaproteobacteria</taxon>
        <taxon>Hyphomicrobiales</taxon>
        <taxon>Nitrobacteraceae</taxon>
        <taxon>Bradyrhizobium</taxon>
    </lineage>
</organism>
<reference evidence="2 3" key="1">
    <citation type="submission" date="2016-11" db="EMBL/GenBank/DDBJ databases">
        <authorList>
            <person name="Jaros S."/>
            <person name="Januszkiewicz K."/>
            <person name="Wedrychowicz H."/>
        </authorList>
    </citation>
    <scope>NUCLEOTIDE SEQUENCE [LARGE SCALE GENOMIC DNA]</scope>
    <source>
        <strain evidence="2 3">GAS242</strain>
    </source>
</reference>
<name>A0A1M5I595_9BRAD</name>
<evidence type="ECO:0000313" key="3">
    <source>
        <dbReference type="Proteomes" id="UP000190675"/>
    </source>
</evidence>
<dbReference type="PROSITE" id="PS51664">
    <property type="entry name" value="YCAO"/>
    <property type="match status" value="1"/>
</dbReference>
<dbReference type="Pfam" id="PF02624">
    <property type="entry name" value="YcaO"/>
    <property type="match status" value="1"/>
</dbReference>
<evidence type="ECO:0000313" key="2">
    <source>
        <dbReference type="EMBL" id="SHG23421.1"/>
    </source>
</evidence>
<dbReference type="Gene3D" id="3.30.40.250">
    <property type="match status" value="1"/>
</dbReference>
<dbReference type="Proteomes" id="UP000190675">
    <property type="component" value="Chromosome I"/>
</dbReference>
<dbReference type="PANTHER" id="PTHR37809:SF1">
    <property type="entry name" value="RIBOSOMAL PROTEIN S12 METHYLTHIOTRANSFERASE ACCESSORY FACTOR YCAO"/>
    <property type="match status" value="1"/>
</dbReference>
<keyword evidence="2" id="KW-0808">Transferase</keyword>
<dbReference type="GO" id="GO:0016740">
    <property type="term" value="F:transferase activity"/>
    <property type="evidence" value="ECO:0007669"/>
    <property type="project" value="UniProtKB-KW"/>
</dbReference>
<dbReference type="Gene3D" id="3.30.160.660">
    <property type="match status" value="1"/>
</dbReference>
<dbReference type="PANTHER" id="PTHR37809">
    <property type="entry name" value="RIBOSOMAL PROTEIN S12 METHYLTHIOTRANSFERASE ACCESSORY FACTOR YCAO"/>
    <property type="match status" value="1"/>
</dbReference>
<sequence length="443" mass="47230">MPNPFARAASLLLGDDREQQGNRDARPLLEALGYAAAAEPDSQTRHRANLLKAASRFRRVFELAAPDAPGLVCFGAEFDPNLADPLHAGHPLVGVSGVGLSLQDAFQGCIGEGIEYLSQLQTGDDALEVDPGDPAGKLGPRAREFLAAFSAHRLSPDAKLSWHRVTRLADGCEVLLPADLCVRRPLHQQEVKPPFPLGTGSAAGLSWDAAALHGLLELIERDAASLWWWGGSRGRSIPPEDDAQIAAEAVLAQLRQGASARRSWLLDITTDIGVPCVAAVSCMADGFGFALGLASRPTLAGAARAAVLEMCQGELAHAVVETKLRERGEAALNARDRIHRRRATLLNADRCLLLQPEPGRARHLAIGTTDPTSMLRLIADRVAQVDIEVFGLDLTRPRFEIPAARIIAPGLQVLPSEIVTPRLAQMIARTGGGAAYTDGIALI</sequence>
<dbReference type="AlphaFoldDB" id="A0A1M5I595"/>
<evidence type="ECO:0000259" key="1">
    <source>
        <dbReference type="PROSITE" id="PS51664"/>
    </source>
</evidence>
<keyword evidence="2" id="KW-0689">Ribosomal protein</keyword>
<dbReference type="InterPro" id="IPR003776">
    <property type="entry name" value="YcaO-like_dom"/>
</dbReference>
<feature type="domain" description="YcaO" evidence="1">
    <location>
        <begin position="97"/>
        <end position="443"/>
    </location>
</feature>
<dbReference type="EMBL" id="LT670818">
    <property type="protein sequence ID" value="SHG23421.1"/>
    <property type="molecule type" value="Genomic_DNA"/>
</dbReference>